<protein>
    <recommendedName>
        <fullName evidence="6">Enoyl-CoA hydratase</fullName>
    </recommendedName>
</protein>
<dbReference type="EMBL" id="LJCO01000042">
    <property type="protein sequence ID" value="KPV43949.1"/>
    <property type="molecule type" value="Genomic_DNA"/>
</dbReference>
<reference evidence="4 5" key="1">
    <citation type="submission" date="2015-09" db="EMBL/GenBank/DDBJ databases">
        <title>Draft genome sequence of Alicyclobacillus ferrooxydans DSM 22381.</title>
        <authorList>
            <person name="Hemp J."/>
        </authorList>
    </citation>
    <scope>NUCLEOTIDE SEQUENCE [LARGE SCALE GENOMIC DNA]</scope>
    <source>
        <strain evidence="4 5">TC-34</strain>
    </source>
</reference>
<keyword evidence="2" id="KW-0456">Lyase</keyword>
<dbReference type="InterPro" id="IPR014748">
    <property type="entry name" value="Enoyl-CoA_hydra_C"/>
</dbReference>
<dbReference type="STRING" id="471514.AN477_09500"/>
<dbReference type="CDD" id="cd06558">
    <property type="entry name" value="crotonase-like"/>
    <property type="match status" value="1"/>
</dbReference>
<dbReference type="Pfam" id="PF00378">
    <property type="entry name" value="ECH_1"/>
    <property type="match status" value="1"/>
</dbReference>
<sequence>MWGLSNLAKKSRQDLVYVEVHDGVGEIVLNRPEKRNALNLEMWHMLGEAIETCAVNSDVSVVLVRGADRTVFCAGADISEFQTVRSDSASNRAYSAAVKAVVTGLKKLSKPTIAMISGYCVGGGTEIAVACDFRFASVTVKMGITPAKLGFVYDVEETKMLVDLVGPSCTKDILLSARLMHAEESFRIGLVDRLYGEDELEHETFKYIELLLQNAPNSVRGAKAIVDSLMSGMSPDDPGLKQIVHDALDSPQYKEGVRAFIEKRRPNFPRL</sequence>
<evidence type="ECO:0008006" key="6">
    <source>
        <dbReference type="Google" id="ProtNLM"/>
    </source>
</evidence>
<dbReference type="PROSITE" id="PS00166">
    <property type="entry name" value="ENOYL_COA_HYDRATASE"/>
    <property type="match status" value="1"/>
</dbReference>
<evidence type="ECO:0000256" key="3">
    <source>
        <dbReference type="RuleBase" id="RU003707"/>
    </source>
</evidence>
<evidence type="ECO:0000256" key="1">
    <source>
        <dbReference type="ARBA" id="ARBA00005254"/>
    </source>
</evidence>
<keyword evidence="5" id="KW-1185">Reference proteome</keyword>
<dbReference type="PANTHER" id="PTHR11941">
    <property type="entry name" value="ENOYL-COA HYDRATASE-RELATED"/>
    <property type="match status" value="1"/>
</dbReference>
<evidence type="ECO:0000313" key="4">
    <source>
        <dbReference type="EMBL" id="KPV43949.1"/>
    </source>
</evidence>
<dbReference type="GO" id="GO:0006635">
    <property type="term" value="P:fatty acid beta-oxidation"/>
    <property type="evidence" value="ECO:0007669"/>
    <property type="project" value="TreeGrafter"/>
</dbReference>
<dbReference type="PATRIC" id="fig|471514.4.peg.475"/>
<dbReference type="Gene3D" id="3.90.226.10">
    <property type="entry name" value="2-enoyl-CoA Hydratase, Chain A, domain 1"/>
    <property type="match status" value="1"/>
</dbReference>
<dbReference type="InterPro" id="IPR018376">
    <property type="entry name" value="Enoyl-CoA_hyd/isom_CS"/>
</dbReference>
<gene>
    <name evidence="4" type="ORF">AN477_09500</name>
</gene>
<comment type="similarity">
    <text evidence="1 3">Belongs to the enoyl-CoA hydratase/isomerase family.</text>
</comment>
<evidence type="ECO:0000256" key="2">
    <source>
        <dbReference type="ARBA" id="ARBA00023239"/>
    </source>
</evidence>
<comment type="caution">
    <text evidence="4">The sequence shown here is derived from an EMBL/GenBank/DDBJ whole genome shotgun (WGS) entry which is preliminary data.</text>
</comment>
<accession>A0A0N8PPC6</accession>
<organism evidence="4 5">
    <name type="scientific">Alicyclobacillus ferrooxydans</name>
    <dbReference type="NCBI Taxonomy" id="471514"/>
    <lineage>
        <taxon>Bacteria</taxon>
        <taxon>Bacillati</taxon>
        <taxon>Bacillota</taxon>
        <taxon>Bacilli</taxon>
        <taxon>Bacillales</taxon>
        <taxon>Alicyclobacillaceae</taxon>
        <taxon>Alicyclobacillus</taxon>
    </lineage>
</organism>
<dbReference type="GO" id="GO:0016829">
    <property type="term" value="F:lyase activity"/>
    <property type="evidence" value="ECO:0007669"/>
    <property type="project" value="UniProtKB-KW"/>
</dbReference>
<dbReference type="OrthoDB" id="9775794at2"/>
<evidence type="ECO:0000313" key="5">
    <source>
        <dbReference type="Proteomes" id="UP000050482"/>
    </source>
</evidence>
<proteinExistence type="inferred from homology"/>
<dbReference type="Proteomes" id="UP000050482">
    <property type="component" value="Unassembled WGS sequence"/>
</dbReference>
<dbReference type="InterPro" id="IPR029045">
    <property type="entry name" value="ClpP/crotonase-like_dom_sf"/>
</dbReference>
<dbReference type="Gene3D" id="1.10.12.10">
    <property type="entry name" value="Lyase 2-enoyl-coa Hydratase, Chain A, domain 2"/>
    <property type="match status" value="1"/>
</dbReference>
<dbReference type="SUPFAM" id="SSF52096">
    <property type="entry name" value="ClpP/crotonase"/>
    <property type="match status" value="1"/>
</dbReference>
<dbReference type="InterPro" id="IPR001753">
    <property type="entry name" value="Enoyl-CoA_hydra/iso"/>
</dbReference>
<name>A0A0N8PPC6_9BACL</name>
<dbReference type="PANTHER" id="PTHR11941:SF54">
    <property type="entry name" value="ENOYL-COA HYDRATASE, MITOCHONDRIAL"/>
    <property type="match status" value="1"/>
</dbReference>
<dbReference type="AlphaFoldDB" id="A0A0N8PPC6"/>